<keyword evidence="3" id="KW-0677">Repeat</keyword>
<evidence type="ECO:0000256" key="6">
    <source>
        <dbReference type="ARBA" id="ARBA00023125"/>
    </source>
</evidence>
<keyword evidence="2 10" id="KW-0479">Metal-binding</keyword>
<dbReference type="PANTHER" id="PTHR24208:SF127">
    <property type="entry name" value="LIM_HOMEOBOX PROTEIN AWH"/>
    <property type="match status" value="1"/>
</dbReference>
<dbReference type="AlphaFoldDB" id="A0A7M7JNK1"/>
<dbReference type="SMART" id="SM00132">
    <property type="entry name" value="LIM"/>
    <property type="match status" value="2"/>
</dbReference>
<dbReference type="RefSeq" id="XP_022653163.1">
    <property type="nucleotide sequence ID" value="XM_022797428.1"/>
</dbReference>
<dbReference type="KEGG" id="vde:111246914"/>
<dbReference type="GO" id="GO:0005634">
    <property type="term" value="C:nucleus"/>
    <property type="evidence" value="ECO:0007669"/>
    <property type="project" value="UniProtKB-SubCell"/>
</dbReference>
<dbReference type="Pfam" id="PF00412">
    <property type="entry name" value="LIM"/>
    <property type="match status" value="2"/>
</dbReference>
<reference evidence="15" key="1">
    <citation type="submission" date="2021-01" db="UniProtKB">
        <authorList>
            <consortium name="EnsemblMetazoa"/>
        </authorList>
    </citation>
    <scope>IDENTIFICATION</scope>
</reference>
<dbReference type="RefSeq" id="XP_022653072.1">
    <property type="nucleotide sequence ID" value="XM_022797337.1"/>
</dbReference>
<comment type="subcellular location">
    <subcellularLocation>
        <location evidence="1 9 11">Nucleus</location>
    </subcellularLocation>
</comment>
<dbReference type="InterPro" id="IPR009057">
    <property type="entry name" value="Homeodomain-like_sf"/>
</dbReference>
<evidence type="ECO:0000256" key="2">
    <source>
        <dbReference type="ARBA" id="ARBA00022723"/>
    </source>
</evidence>
<evidence type="ECO:0000259" key="13">
    <source>
        <dbReference type="PROSITE" id="PS50023"/>
    </source>
</evidence>
<evidence type="ECO:0000256" key="1">
    <source>
        <dbReference type="ARBA" id="ARBA00004123"/>
    </source>
</evidence>
<accession>A0A7M7JNK1</accession>
<keyword evidence="7 9" id="KW-0371">Homeobox</keyword>
<dbReference type="Pfam" id="PF00046">
    <property type="entry name" value="Homeodomain"/>
    <property type="match status" value="1"/>
</dbReference>
<dbReference type="OrthoDB" id="10068367at2759"/>
<dbReference type="Proteomes" id="UP000594260">
    <property type="component" value="Unplaced"/>
</dbReference>
<protein>
    <recommendedName>
        <fullName evidence="17">LIM/homeobox protein Awh</fullName>
    </recommendedName>
</protein>
<evidence type="ECO:0000256" key="12">
    <source>
        <dbReference type="SAM" id="MobiDB-lite"/>
    </source>
</evidence>
<keyword evidence="6 9" id="KW-0238">DNA-binding</keyword>
<evidence type="ECO:0000256" key="4">
    <source>
        <dbReference type="ARBA" id="ARBA00022833"/>
    </source>
</evidence>
<dbReference type="GO" id="GO:0046872">
    <property type="term" value="F:metal ion binding"/>
    <property type="evidence" value="ECO:0007669"/>
    <property type="project" value="UniProtKB-KW"/>
</dbReference>
<dbReference type="SUPFAM" id="SSF57716">
    <property type="entry name" value="Glucocorticoid receptor-like (DNA-binding domain)"/>
    <property type="match status" value="2"/>
</dbReference>
<dbReference type="SUPFAM" id="SSF46689">
    <property type="entry name" value="Homeodomain-like"/>
    <property type="match status" value="1"/>
</dbReference>
<evidence type="ECO:0000256" key="11">
    <source>
        <dbReference type="RuleBase" id="RU000682"/>
    </source>
</evidence>
<dbReference type="OMA" id="PARHIRQ"/>
<feature type="domain" description="LIM zinc-binding" evidence="13">
    <location>
        <begin position="151"/>
        <end position="213"/>
    </location>
</feature>
<evidence type="ECO:0000256" key="10">
    <source>
        <dbReference type="PROSITE-ProRule" id="PRU00125"/>
    </source>
</evidence>
<keyword evidence="8 9" id="KW-0539">Nucleus</keyword>
<evidence type="ECO:0000256" key="9">
    <source>
        <dbReference type="PROSITE-ProRule" id="PRU00108"/>
    </source>
</evidence>
<evidence type="ECO:0000256" key="7">
    <source>
        <dbReference type="ARBA" id="ARBA00023155"/>
    </source>
</evidence>
<keyword evidence="5 10" id="KW-0440">LIM domain</keyword>
<dbReference type="GO" id="GO:0000977">
    <property type="term" value="F:RNA polymerase II transcription regulatory region sequence-specific DNA binding"/>
    <property type="evidence" value="ECO:0007669"/>
    <property type="project" value="TreeGrafter"/>
</dbReference>
<organism evidence="15 16">
    <name type="scientific">Varroa destructor</name>
    <name type="common">Honeybee mite</name>
    <dbReference type="NCBI Taxonomy" id="109461"/>
    <lineage>
        <taxon>Eukaryota</taxon>
        <taxon>Metazoa</taxon>
        <taxon>Ecdysozoa</taxon>
        <taxon>Arthropoda</taxon>
        <taxon>Chelicerata</taxon>
        <taxon>Arachnida</taxon>
        <taxon>Acari</taxon>
        <taxon>Parasitiformes</taxon>
        <taxon>Mesostigmata</taxon>
        <taxon>Gamasina</taxon>
        <taxon>Dermanyssoidea</taxon>
        <taxon>Varroidae</taxon>
        <taxon>Varroa</taxon>
    </lineage>
</organism>
<dbReference type="SMART" id="SM00389">
    <property type="entry name" value="HOX"/>
    <property type="match status" value="1"/>
</dbReference>
<evidence type="ECO:0000313" key="15">
    <source>
        <dbReference type="EnsemblMetazoa" id="XP_022653163"/>
    </source>
</evidence>
<evidence type="ECO:0008006" key="17">
    <source>
        <dbReference type="Google" id="ProtNLM"/>
    </source>
</evidence>
<keyword evidence="4 10" id="KW-0862">Zinc</keyword>
<sequence>MSVEDLASPLKSLLGSPCSSSPMGGAMVYMDELTSCSSSSADEDTNLMLAKFARSVPFEQALRQDHPGVDQANRPQDSLPLDIVKAEQDSLCGACGQLILDRVQLRVNDVSWHVDCLRCCTCDCLLEKFSTCFFRDGNVYCKQDYARQFGARCAKCARGIQPADWVRRARDRVYHLACFACEECRRQLSTGEEFALHDGRVLCKAHFQELVDPGSQSTDENGEQEHNPRAKTKRVRTTFTEEQLQVLQANFNLDSNPDGQDLERIAQITGLSKRVTQVWFQNSRARQKKYFNNQSKNGHSHGHTHSSGQHINNNNNNNNGIGASNGSNGGGGNAAGANGAGGNATSGNNNNNSVVHSNKPGTPLGVAGRASSTTPCVACGGLMYCVCSPNSSVISPTTGNVSAISGGPGSSNSLSSSHSAHTPISA</sequence>
<feature type="compositionally biased region" description="Low complexity" evidence="12">
    <location>
        <begin position="305"/>
        <end position="326"/>
    </location>
</feature>
<dbReference type="PROSITE" id="PS50023">
    <property type="entry name" value="LIM_DOMAIN_2"/>
    <property type="match status" value="2"/>
</dbReference>
<feature type="region of interest" description="Disordered" evidence="12">
    <location>
        <begin position="404"/>
        <end position="426"/>
    </location>
</feature>
<evidence type="ECO:0000313" key="16">
    <source>
        <dbReference type="Proteomes" id="UP000594260"/>
    </source>
</evidence>
<evidence type="ECO:0000256" key="5">
    <source>
        <dbReference type="ARBA" id="ARBA00023038"/>
    </source>
</evidence>
<dbReference type="InterPro" id="IPR001356">
    <property type="entry name" value="HD"/>
</dbReference>
<evidence type="ECO:0000256" key="8">
    <source>
        <dbReference type="ARBA" id="ARBA00023242"/>
    </source>
</evidence>
<dbReference type="InterPro" id="IPR050453">
    <property type="entry name" value="LIM_Homeobox_TF"/>
</dbReference>
<dbReference type="InParanoid" id="A0A7M7JNK1"/>
<keyword evidence="16" id="KW-1185">Reference proteome</keyword>
<dbReference type="Gene3D" id="2.10.110.10">
    <property type="entry name" value="Cysteine Rich Protein"/>
    <property type="match status" value="2"/>
</dbReference>
<proteinExistence type="predicted"/>
<feature type="region of interest" description="Disordered" evidence="12">
    <location>
        <begin position="293"/>
        <end position="327"/>
    </location>
</feature>
<dbReference type="GeneID" id="111246914"/>
<feature type="DNA-binding region" description="Homeobox" evidence="9">
    <location>
        <begin position="232"/>
        <end position="291"/>
    </location>
</feature>
<dbReference type="PROSITE" id="PS50071">
    <property type="entry name" value="HOMEOBOX_2"/>
    <property type="match status" value="1"/>
</dbReference>
<feature type="compositionally biased region" description="Low complexity" evidence="12">
    <location>
        <begin position="410"/>
        <end position="419"/>
    </location>
</feature>
<dbReference type="InterPro" id="IPR001781">
    <property type="entry name" value="Znf_LIM"/>
</dbReference>
<dbReference type="EnsemblMetazoa" id="XM_022797428">
    <property type="protein sequence ID" value="XP_022653163"/>
    <property type="gene ID" value="LOC111246914"/>
</dbReference>
<dbReference type="PANTHER" id="PTHR24208">
    <property type="entry name" value="LIM/HOMEOBOX PROTEIN LHX"/>
    <property type="match status" value="1"/>
</dbReference>
<dbReference type="GO" id="GO:0030182">
    <property type="term" value="P:neuron differentiation"/>
    <property type="evidence" value="ECO:0007669"/>
    <property type="project" value="TreeGrafter"/>
</dbReference>
<dbReference type="PROSITE" id="PS00478">
    <property type="entry name" value="LIM_DOMAIN_1"/>
    <property type="match status" value="1"/>
</dbReference>
<dbReference type="FunFam" id="2.10.110.10:FF:000136">
    <property type="entry name" value="LIM domain family"/>
    <property type="match status" value="1"/>
</dbReference>
<feature type="region of interest" description="Disordered" evidence="12">
    <location>
        <begin position="340"/>
        <end position="368"/>
    </location>
</feature>
<dbReference type="CDD" id="cd09379">
    <property type="entry name" value="LIM2_AWH"/>
    <property type="match status" value="1"/>
</dbReference>
<evidence type="ECO:0000256" key="3">
    <source>
        <dbReference type="ARBA" id="ARBA00022737"/>
    </source>
</evidence>
<feature type="domain" description="Homeobox" evidence="14">
    <location>
        <begin position="230"/>
        <end position="290"/>
    </location>
</feature>
<name>A0A7M7JNK1_VARDE</name>
<dbReference type="GO" id="GO:0000981">
    <property type="term" value="F:DNA-binding transcription factor activity, RNA polymerase II-specific"/>
    <property type="evidence" value="ECO:0007669"/>
    <property type="project" value="TreeGrafter"/>
</dbReference>
<evidence type="ECO:0000259" key="14">
    <source>
        <dbReference type="PROSITE" id="PS50071"/>
    </source>
</evidence>
<dbReference type="FunFam" id="1.10.10.60:FF:000027">
    <property type="entry name" value="LIM/homeobox protein Lhx9"/>
    <property type="match status" value="1"/>
</dbReference>
<dbReference type="EnsemblMetazoa" id="XM_022797337">
    <property type="protein sequence ID" value="XP_022653072"/>
    <property type="gene ID" value="LOC111246914"/>
</dbReference>
<dbReference type="Gene3D" id="1.10.10.60">
    <property type="entry name" value="Homeodomain-like"/>
    <property type="match status" value="1"/>
</dbReference>
<feature type="region of interest" description="Disordered" evidence="12">
    <location>
        <begin position="213"/>
        <end position="236"/>
    </location>
</feature>
<feature type="domain" description="LIM zinc-binding" evidence="13">
    <location>
        <begin position="90"/>
        <end position="150"/>
    </location>
</feature>
<dbReference type="CDD" id="cd00086">
    <property type="entry name" value="homeodomain"/>
    <property type="match status" value="1"/>
</dbReference>